<dbReference type="Gene3D" id="2.30.130.10">
    <property type="entry name" value="PUA domain"/>
    <property type="match status" value="1"/>
</dbReference>
<dbReference type="GO" id="GO:0003723">
    <property type="term" value="F:RNA binding"/>
    <property type="evidence" value="ECO:0007669"/>
    <property type="project" value="InterPro"/>
</dbReference>
<dbReference type="CDD" id="cd21913">
    <property type="entry name" value="Nip7_N_arch"/>
    <property type="match status" value="1"/>
</dbReference>
<evidence type="ECO:0000259" key="1">
    <source>
        <dbReference type="Pfam" id="PF03657"/>
    </source>
</evidence>
<dbReference type="Pfam" id="PF03657">
    <property type="entry name" value="UPF0113"/>
    <property type="match status" value="1"/>
</dbReference>
<dbReference type="Proteomes" id="UP000324354">
    <property type="component" value="Chromosome"/>
</dbReference>
<dbReference type="InterPro" id="IPR040598">
    <property type="entry name" value="NIP7_N"/>
</dbReference>
<dbReference type="InterPro" id="IPR005155">
    <property type="entry name" value="UPF0113_PUA"/>
</dbReference>
<dbReference type="Pfam" id="PF17833">
    <property type="entry name" value="pre-PUA_NIP7"/>
    <property type="match status" value="1"/>
</dbReference>
<dbReference type="Gene3D" id="3.10.450.220">
    <property type="match status" value="1"/>
</dbReference>
<sequence>MNGEIIARRASSWEIDLILKEAEKFGTLVHNFFAIVEGKYRDVYAVNNEVWKIIEDLTVRPFALGTFVGMIKVDENLVEKFYPAIEFFTFVDIEKNYAVLGPKASFLFTTGKDVPKKAVRKLVWKGSKKIVVMNELGDVLGIGRINPSNEEKFIKNITDVGAFLRK</sequence>
<evidence type="ECO:0000313" key="3">
    <source>
        <dbReference type="EMBL" id="QEK79534.1"/>
    </source>
</evidence>
<feature type="domain" description="UPF0113" evidence="1">
    <location>
        <begin position="97"/>
        <end position="166"/>
    </location>
</feature>
<proteinExistence type="predicted"/>
<dbReference type="RefSeq" id="WP_011013081.1">
    <property type="nucleotide sequence ID" value="NC_003413.1"/>
</dbReference>
<dbReference type="OrthoDB" id="84861at2157"/>
<dbReference type="GeneID" id="13301239"/>
<gene>
    <name evidence="3" type="ORF">PFDSM3638_09760</name>
</gene>
<dbReference type="CDD" id="cd21151">
    <property type="entry name" value="PUA_Nip7-like"/>
    <property type="match status" value="1"/>
</dbReference>
<dbReference type="GeneID" id="41713761"/>
<evidence type="ECO:0000259" key="2">
    <source>
        <dbReference type="Pfam" id="PF17833"/>
    </source>
</evidence>
<organism evidence="3 4">
    <name type="scientific">Pyrococcus furiosus (strain ATCC 43587 / DSM 3638 / JCM 8422 / Vc1)</name>
    <dbReference type="NCBI Taxonomy" id="186497"/>
    <lineage>
        <taxon>Archaea</taxon>
        <taxon>Methanobacteriati</taxon>
        <taxon>Methanobacteriota</taxon>
        <taxon>Thermococci</taxon>
        <taxon>Thermococcales</taxon>
        <taxon>Thermococcaceae</taxon>
        <taxon>Pyrococcus</taxon>
    </lineage>
</organism>
<name>A0A5C0XUH6_PYRFU</name>
<evidence type="ECO:0000313" key="4">
    <source>
        <dbReference type="Proteomes" id="UP000324354"/>
    </source>
</evidence>
<accession>A0A5C0XUH6</accession>
<dbReference type="InterPro" id="IPR036974">
    <property type="entry name" value="PUA_sf"/>
</dbReference>
<reference evidence="3 4" key="1">
    <citation type="submission" date="2017-08" db="EMBL/GenBank/DDBJ databases">
        <title>Resequencing and Reannotation of the genome of Pyrococcus furiosus type strain DSM3638.</title>
        <authorList>
            <person name="Reichelt R.M."/>
            <person name="Bunk B."/>
        </authorList>
    </citation>
    <scope>NUCLEOTIDE SEQUENCE [LARGE SCALE GENOMIC DNA]</scope>
    <source>
        <strain evidence="3 4">DSM 3638</strain>
    </source>
</reference>
<dbReference type="AlphaFoldDB" id="A0A5C0XUH6"/>
<protein>
    <submittedName>
        <fullName evidence="3">Uncharacterized protein</fullName>
    </submittedName>
</protein>
<dbReference type="EMBL" id="CP023154">
    <property type="protein sequence ID" value="QEK79534.1"/>
    <property type="molecule type" value="Genomic_DNA"/>
</dbReference>
<feature type="domain" description="60S ribosome subunit biogenesis protein NIP7 pre-PUA" evidence="2">
    <location>
        <begin position="8"/>
        <end position="85"/>
    </location>
</feature>